<keyword evidence="3" id="KW-1185">Reference proteome</keyword>
<accession>A0A0R0K805</accession>
<dbReference type="EMBL" id="CM000837">
    <property type="protein sequence ID" value="KRH61176.1"/>
    <property type="molecule type" value="Genomic_DNA"/>
</dbReference>
<name>A0A0R0K805_SOYBN</name>
<evidence type="ECO:0000313" key="3">
    <source>
        <dbReference type="Proteomes" id="UP000008827"/>
    </source>
</evidence>
<reference evidence="1 2" key="1">
    <citation type="journal article" date="2010" name="Nature">
        <title>Genome sequence of the palaeopolyploid soybean.</title>
        <authorList>
            <person name="Schmutz J."/>
            <person name="Cannon S.B."/>
            <person name="Schlueter J."/>
            <person name="Ma J."/>
            <person name="Mitros T."/>
            <person name="Nelson W."/>
            <person name="Hyten D.L."/>
            <person name="Song Q."/>
            <person name="Thelen J.J."/>
            <person name="Cheng J."/>
            <person name="Xu D."/>
            <person name="Hellsten U."/>
            <person name="May G.D."/>
            <person name="Yu Y."/>
            <person name="Sakurai T."/>
            <person name="Umezawa T."/>
            <person name="Bhattacharyya M.K."/>
            <person name="Sandhu D."/>
            <person name="Valliyodan B."/>
            <person name="Lindquist E."/>
            <person name="Peto M."/>
            <person name="Grant D."/>
            <person name="Shu S."/>
            <person name="Goodstein D."/>
            <person name="Barry K."/>
            <person name="Futrell-Griggs M."/>
            <person name="Abernathy B."/>
            <person name="Du J."/>
            <person name="Tian Z."/>
            <person name="Zhu L."/>
            <person name="Gill N."/>
            <person name="Joshi T."/>
            <person name="Libault M."/>
            <person name="Sethuraman A."/>
            <person name="Zhang X.-C."/>
            <person name="Shinozaki K."/>
            <person name="Nguyen H.T."/>
            <person name="Wing R.A."/>
            <person name="Cregan P."/>
            <person name="Specht J."/>
            <person name="Grimwood J."/>
            <person name="Rokhsar D."/>
            <person name="Stacey G."/>
            <person name="Shoemaker R.C."/>
            <person name="Jackson S.A."/>
        </authorList>
    </citation>
    <scope>NUCLEOTIDE SEQUENCE [LARGE SCALE GENOMIC DNA]</scope>
    <source>
        <strain evidence="2">cv. Williams 82</strain>
        <tissue evidence="1">Callus</tissue>
    </source>
</reference>
<gene>
    <name evidence="1" type="ORF">GLYMA_04G032200</name>
</gene>
<dbReference type="InParanoid" id="A0A0R0K805"/>
<dbReference type="Proteomes" id="UP000008827">
    <property type="component" value="Chromosome 4"/>
</dbReference>
<sequence length="72" mass="8110">MLHVGSSSPNKVFQDGWSWRGLTNEGYTVCNTYALLHNNLLSLNSDLLKILWSVEAPSKVCSFGWRVVLDKI</sequence>
<organism evidence="1">
    <name type="scientific">Glycine max</name>
    <name type="common">Soybean</name>
    <name type="synonym">Glycine hispida</name>
    <dbReference type="NCBI Taxonomy" id="3847"/>
    <lineage>
        <taxon>Eukaryota</taxon>
        <taxon>Viridiplantae</taxon>
        <taxon>Streptophyta</taxon>
        <taxon>Embryophyta</taxon>
        <taxon>Tracheophyta</taxon>
        <taxon>Spermatophyta</taxon>
        <taxon>Magnoliopsida</taxon>
        <taxon>eudicotyledons</taxon>
        <taxon>Gunneridae</taxon>
        <taxon>Pentapetalae</taxon>
        <taxon>rosids</taxon>
        <taxon>fabids</taxon>
        <taxon>Fabales</taxon>
        <taxon>Fabaceae</taxon>
        <taxon>Papilionoideae</taxon>
        <taxon>50 kb inversion clade</taxon>
        <taxon>NPAAA clade</taxon>
        <taxon>indigoferoid/millettioid clade</taxon>
        <taxon>Phaseoleae</taxon>
        <taxon>Glycine</taxon>
        <taxon>Glycine subgen. Soja</taxon>
    </lineage>
</organism>
<evidence type="ECO:0008006" key="4">
    <source>
        <dbReference type="Google" id="ProtNLM"/>
    </source>
</evidence>
<protein>
    <recommendedName>
        <fullName evidence="4">Reverse transcriptase zinc-binding domain-containing protein</fullName>
    </recommendedName>
</protein>
<proteinExistence type="predicted"/>
<dbReference type="EnsemblPlants" id="KRH61176">
    <property type="protein sequence ID" value="KRH61176"/>
    <property type="gene ID" value="GLYMA_04G032200"/>
</dbReference>
<dbReference type="Gramene" id="KRH61176">
    <property type="protein sequence ID" value="KRH61176"/>
    <property type="gene ID" value="GLYMA_04G032200"/>
</dbReference>
<evidence type="ECO:0000313" key="2">
    <source>
        <dbReference type="EnsemblPlants" id="KRH61176"/>
    </source>
</evidence>
<dbReference type="AlphaFoldDB" id="A0A0R0K805"/>
<reference evidence="1" key="3">
    <citation type="submission" date="2018-07" db="EMBL/GenBank/DDBJ databases">
        <title>WGS assembly of Glycine max.</title>
        <authorList>
            <person name="Schmutz J."/>
            <person name="Cannon S."/>
            <person name="Schlueter J."/>
            <person name="Ma J."/>
            <person name="Mitros T."/>
            <person name="Nelson W."/>
            <person name="Hyten D."/>
            <person name="Song Q."/>
            <person name="Thelen J."/>
            <person name="Cheng J."/>
            <person name="Xu D."/>
            <person name="Hellsten U."/>
            <person name="May G."/>
            <person name="Yu Y."/>
            <person name="Sakurai T."/>
            <person name="Umezawa T."/>
            <person name="Bhattacharyya M."/>
            <person name="Sandhu D."/>
            <person name="Valliyodan B."/>
            <person name="Lindquist E."/>
            <person name="Peto M."/>
            <person name="Grant D."/>
            <person name="Shu S."/>
            <person name="Goodstein D."/>
            <person name="Barry K."/>
            <person name="Futrell-Griggs M."/>
            <person name="Abernathy B."/>
            <person name="Du J."/>
            <person name="Tian Z."/>
            <person name="Zhu L."/>
            <person name="Gill N."/>
            <person name="Joshi T."/>
            <person name="Libault M."/>
            <person name="Sethuraman A."/>
            <person name="Zhang X."/>
            <person name="Shinozaki K."/>
            <person name="Nguyen H."/>
            <person name="Wing R."/>
            <person name="Cregan P."/>
            <person name="Specht J."/>
            <person name="Grimwood J."/>
            <person name="Rokhsar D."/>
            <person name="Stacey G."/>
            <person name="Shoemaker R."/>
            <person name="Jackson S."/>
        </authorList>
    </citation>
    <scope>NUCLEOTIDE SEQUENCE</scope>
    <source>
        <tissue evidence="1">Callus</tissue>
    </source>
</reference>
<evidence type="ECO:0000313" key="1">
    <source>
        <dbReference type="EMBL" id="KRH61176.1"/>
    </source>
</evidence>
<reference evidence="2" key="2">
    <citation type="submission" date="2018-02" db="UniProtKB">
        <authorList>
            <consortium name="EnsemblPlants"/>
        </authorList>
    </citation>
    <scope>IDENTIFICATION</scope>
    <source>
        <strain evidence="2">Williams 82</strain>
    </source>
</reference>